<reference evidence="2" key="1">
    <citation type="submission" date="2020-09" db="EMBL/GenBank/DDBJ databases">
        <title>Genome-Enabled Discovery of Anthraquinone Biosynthesis in Senna tora.</title>
        <authorList>
            <person name="Kang S.-H."/>
            <person name="Pandey R.P."/>
            <person name="Lee C.-M."/>
            <person name="Sim J.-S."/>
            <person name="Jeong J.-T."/>
            <person name="Choi B.-S."/>
            <person name="Jung M."/>
            <person name="Ginzburg D."/>
            <person name="Zhao K."/>
            <person name="Won S.Y."/>
            <person name="Oh T.-J."/>
            <person name="Yu Y."/>
            <person name="Kim N.-H."/>
            <person name="Lee O.R."/>
            <person name="Lee T.-H."/>
            <person name="Bashyal P."/>
            <person name="Kim T.-S."/>
            <person name="Lee W.-H."/>
            <person name="Kawkins C."/>
            <person name="Kim C.-K."/>
            <person name="Kim J.S."/>
            <person name="Ahn B.O."/>
            <person name="Rhee S.Y."/>
            <person name="Sohng J.K."/>
        </authorList>
    </citation>
    <scope>NUCLEOTIDE SEQUENCE</scope>
    <source>
        <tissue evidence="2">Leaf</tissue>
    </source>
</reference>
<accession>A0A834W801</accession>
<dbReference type="AlphaFoldDB" id="A0A834W801"/>
<evidence type="ECO:0000313" key="2">
    <source>
        <dbReference type="EMBL" id="KAF7807319.1"/>
    </source>
</evidence>
<comment type="caution">
    <text evidence="2">The sequence shown here is derived from an EMBL/GenBank/DDBJ whole genome shotgun (WGS) entry which is preliminary data.</text>
</comment>
<sequence length="406" mass="45922">MADESRSLNTIFDEGNYVAWSIAVLTALEAKDKTGFLDDSILAPTDPTEFKKWKKVDSMIKLWMVNSLSKEHSDYFGFCITSRALWNTLQELFGTNNVPQIYCVQRQTISLAQGGDFVTAYFNKINRCWDEMGRLMPLPTYTCGKCSCNLAKKVVDLDASIKLMQFLMGLNPLYDVIRTHILNLDPTPSDNKAYNIVIIDEKQKQLNMIFFAPIEGASALMAKTSQGKDQKSKAILAKGAALGNLYYLNKNSFCNPRIDTVNDCKVNHAGSSFTFQSSNSDVNNNAKVLSEIIYDTELFFKGVTWTFLLQEKTQMDASKNPPKLPISLEDYDTTLPIGTQNAEPEIQELDPNIQNFNEDELLVQLEPPRFSTRQKRALVWMQDYVCMSKASEILEPYTYAQDAKNP</sequence>
<name>A0A834W801_9FABA</name>
<evidence type="ECO:0000313" key="3">
    <source>
        <dbReference type="Proteomes" id="UP000634136"/>
    </source>
</evidence>
<organism evidence="2 3">
    <name type="scientific">Senna tora</name>
    <dbReference type="NCBI Taxonomy" id="362788"/>
    <lineage>
        <taxon>Eukaryota</taxon>
        <taxon>Viridiplantae</taxon>
        <taxon>Streptophyta</taxon>
        <taxon>Embryophyta</taxon>
        <taxon>Tracheophyta</taxon>
        <taxon>Spermatophyta</taxon>
        <taxon>Magnoliopsida</taxon>
        <taxon>eudicotyledons</taxon>
        <taxon>Gunneridae</taxon>
        <taxon>Pentapetalae</taxon>
        <taxon>rosids</taxon>
        <taxon>fabids</taxon>
        <taxon>Fabales</taxon>
        <taxon>Fabaceae</taxon>
        <taxon>Caesalpinioideae</taxon>
        <taxon>Cassia clade</taxon>
        <taxon>Senna</taxon>
    </lineage>
</organism>
<proteinExistence type="predicted"/>
<feature type="domain" description="Retrotransposon Copia-like N-terminal" evidence="1">
    <location>
        <begin position="10"/>
        <end position="44"/>
    </location>
</feature>
<dbReference type="PANTHER" id="PTHR37610">
    <property type="entry name" value="CCHC-TYPE DOMAIN-CONTAINING PROTEIN"/>
    <property type="match status" value="1"/>
</dbReference>
<dbReference type="EMBL" id="JAAIUW010000012">
    <property type="protein sequence ID" value="KAF7807319.1"/>
    <property type="molecule type" value="Genomic_DNA"/>
</dbReference>
<dbReference type="OrthoDB" id="5544992at2759"/>
<dbReference type="Proteomes" id="UP000634136">
    <property type="component" value="Unassembled WGS sequence"/>
</dbReference>
<dbReference type="PANTHER" id="PTHR37610:SF40">
    <property type="entry name" value="OS01G0909600 PROTEIN"/>
    <property type="match status" value="1"/>
</dbReference>
<dbReference type="InterPro" id="IPR029472">
    <property type="entry name" value="Copia-like_N"/>
</dbReference>
<keyword evidence="3" id="KW-1185">Reference proteome</keyword>
<gene>
    <name evidence="2" type="ORF">G2W53_039480</name>
</gene>
<protein>
    <recommendedName>
        <fullName evidence="1">Retrotransposon Copia-like N-terminal domain-containing protein</fullName>
    </recommendedName>
</protein>
<evidence type="ECO:0000259" key="1">
    <source>
        <dbReference type="Pfam" id="PF14244"/>
    </source>
</evidence>
<dbReference type="Pfam" id="PF14244">
    <property type="entry name" value="Retrotran_gag_3"/>
    <property type="match status" value="1"/>
</dbReference>